<keyword evidence="2" id="KW-1185">Reference proteome</keyword>
<dbReference type="Proteomes" id="UP001139068">
    <property type="component" value="Unassembled WGS sequence"/>
</dbReference>
<organism evidence="1 2">
    <name type="scientific">Candidatus Mycolicibacterium alkanivorans</name>
    <dbReference type="NCBI Taxonomy" id="2954114"/>
    <lineage>
        <taxon>Bacteria</taxon>
        <taxon>Bacillati</taxon>
        <taxon>Actinomycetota</taxon>
        <taxon>Actinomycetes</taxon>
        <taxon>Mycobacteriales</taxon>
        <taxon>Mycobacteriaceae</taxon>
        <taxon>Mycolicibacterium</taxon>
    </lineage>
</organism>
<comment type="caution">
    <text evidence="1">The sequence shown here is derived from an EMBL/GenBank/DDBJ whole genome shotgun (WGS) entry which is preliminary data.</text>
</comment>
<dbReference type="EMBL" id="JAIVFL010000001">
    <property type="protein sequence ID" value="MCI4674313.1"/>
    <property type="molecule type" value="Genomic_DNA"/>
</dbReference>
<sequence length="82" mass="8323">MIGGGVAAGVARSQQPGQRFAAGDLGAVHSLEKSAIPANRSSGARSVFIAVMIPVPAQVTAQVTNVADVLRRTKTNNPVVVS</sequence>
<name>A0ABS9YU34_9MYCO</name>
<dbReference type="RefSeq" id="WP_243073485.1">
    <property type="nucleotide sequence ID" value="NZ_JAIVFL010000001.1"/>
</dbReference>
<proteinExistence type="predicted"/>
<gene>
    <name evidence="1" type="ORF">K9U37_04945</name>
</gene>
<evidence type="ECO:0000313" key="1">
    <source>
        <dbReference type="EMBL" id="MCI4674313.1"/>
    </source>
</evidence>
<evidence type="ECO:0000313" key="2">
    <source>
        <dbReference type="Proteomes" id="UP001139068"/>
    </source>
</evidence>
<reference evidence="1" key="1">
    <citation type="journal article" date="2022" name="ISME J.">
        <title>Identification of active gaseous-alkane degraders at natural gas seeps.</title>
        <authorList>
            <person name="Farhan Ul Haque M."/>
            <person name="Hernandez M."/>
            <person name="Crombie A.T."/>
            <person name="Murrell J.C."/>
        </authorList>
    </citation>
    <scope>NUCLEOTIDE SEQUENCE</scope>
    <source>
        <strain evidence="1">ANDR5</strain>
    </source>
</reference>
<accession>A0ABS9YU34</accession>
<protein>
    <submittedName>
        <fullName evidence="1">Uncharacterized protein</fullName>
    </submittedName>
</protein>